<proteinExistence type="predicted"/>
<sequence>MPGIYTKYITRKAEKKISQYAIRKVQDNRQGLELNGLHQLLIYADDVNMLGENPQTIRENKEILFEASKAIGRNFNGGGVYGVYVRFLWQGSYFQFLRAADCISAVDLVSSEIGAAERTGTASV</sequence>
<evidence type="ECO:0000313" key="1">
    <source>
        <dbReference type="EMBL" id="KAJ4448552.1"/>
    </source>
</evidence>
<name>A0ABQ8TR96_PERAM</name>
<accession>A0ABQ8TR96</accession>
<keyword evidence="2" id="KW-1185">Reference proteome</keyword>
<dbReference type="EMBL" id="JAJSOF020000005">
    <property type="protein sequence ID" value="KAJ4448552.1"/>
    <property type="molecule type" value="Genomic_DNA"/>
</dbReference>
<gene>
    <name evidence="1" type="ORF">ANN_10570</name>
</gene>
<evidence type="ECO:0000313" key="2">
    <source>
        <dbReference type="Proteomes" id="UP001148838"/>
    </source>
</evidence>
<dbReference type="Proteomes" id="UP001148838">
    <property type="component" value="Unassembled WGS sequence"/>
</dbReference>
<organism evidence="1 2">
    <name type="scientific">Periplaneta americana</name>
    <name type="common">American cockroach</name>
    <name type="synonym">Blatta americana</name>
    <dbReference type="NCBI Taxonomy" id="6978"/>
    <lineage>
        <taxon>Eukaryota</taxon>
        <taxon>Metazoa</taxon>
        <taxon>Ecdysozoa</taxon>
        <taxon>Arthropoda</taxon>
        <taxon>Hexapoda</taxon>
        <taxon>Insecta</taxon>
        <taxon>Pterygota</taxon>
        <taxon>Neoptera</taxon>
        <taxon>Polyneoptera</taxon>
        <taxon>Dictyoptera</taxon>
        <taxon>Blattodea</taxon>
        <taxon>Blattoidea</taxon>
        <taxon>Blattidae</taxon>
        <taxon>Blattinae</taxon>
        <taxon>Periplaneta</taxon>
    </lineage>
</organism>
<protein>
    <submittedName>
        <fullName evidence="1">Uncharacterized protein</fullName>
    </submittedName>
</protein>
<comment type="caution">
    <text evidence="1">The sequence shown here is derived from an EMBL/GenBank/DDBJ whole genome shotgun (WGS) entry which is preliminary data.</text>
</comment>
<reference evidence="1 2" key="1">
    <citation type="journal article" date="2022" name="Allergy">
        <title>Genome assembly and annotation of Periplaneta americana reveal a comprehensive cockroach allergen profile.</title>
        <authorList>
            <person name="Wang L."/>
            <person name="Xiong Q."/>
            <person name="Saelim N."/>
            <person name="Wang L."/>
            <person name="Nong W."/>
            <person name="Wan A.T."/>
            <person name="Shi M."/>
            <person name="Liu X."/>
            <person name="Cao Q."/>
            <person name="Hui J.H.L."/>
            <person name="Sookrung N."/>
            <person name="Leung T.F."/>
            <person name="Tungtrongchitr A."/>
            <person name="Tsui S.K.W."/>
        </authorList>
    </citation>
    <scope>NUCLEOTIDE SEQUENCE [LARGE SCALE GENOMIC DNA]</scope>
    <source>
        <strain evidence="1">PWHHKU_190912</strain>
    </source>
</reference>